<dbReference type="Proteomes" id="UP000035036">
    <property type="component" value="Chromosome"/>
</dbReference>
<keyword evidence="9" id="KW-0511">Multifunctional enzyme</keyword>
<name>A0A0B5FPE9_9BACT</name>
<comment type="subcellular location">
    <subcellularLocation>
        <location evidence="9">Cytoplasm</location>
    </subcellularLocation>
</comment>
<evidence type="ECO:0000256" key="4">
    <source>
        <dbReference type="ARBA" id="ARBA00022605"/>
    </source>
</evidence>
<dbReference type="STRING" id="483547.GSUB_04500"/>
<evidence type="ECO:0000256" key="3">
    <source>
        <dbReference type="ARBA" id="ARBA00022571"/>
    </source>
</evidence>
<dbReference type="GO" id="GO:0006592">
    <property type="term" value="P:ornithine biosynthetic process"/>
    <property type="evidence" value="ECO:0007669"/>
    <property type="project" value="TreeGrafter"/>
</dbReference>
<dbReference type="GO" id="GO:0005737">
    <property type="term" value="C:cytoplasm"/>
    <property type="evidence" value="ECO:0007669"/>
    <property type="project" value="UniProtKB-SubCell"/>
</dbReference>
<dbReference type="UniPathway" id="UPA00068">
    <property type="reaction ID" value="UER00106"/>
</dbReference>
<comment type="similarity">
    <text evidence="1 9">Belongs to the ArgJ family.</text>
</comment>
<feature type="binding site" evidence="9">
    <location>
        <position position="174"/>
    </location>
    <ligand>
        <name>substrate</name>
    </ligand>
</feature>
<feature type="binding site" evidence="9">
    <location>
        <position position="148"/>
    </location>
    <ligand>
        <name>substrate</name>
    </ligand>
</feature>
<protein>
    <recommendedName>
        <fullName evidence="9">Arginine biosynthesis bifunctional protein ArgJ</fullName>
    </recommendedName>
    <domain>
        <recommendedName>
            <fullName evidence="9">Glutamate N-acetyltransferase</fullName>
            <ecNumber evidence="9">2.3.1.35</ecNumber>
        </recommendedName>
        <alternativeName>
            <fullName evidence="9">Ornithine acetyltransferase</fullName>
            <shortName evidence="9">OATase</shortName>
        </alternativeName>
        <alternativeName>
            <fullName evidence="9">Ornithine transacetylase</fullName>
        </alternativeName>
    </domain>
    <domain>
        <recommendedName>
            <fullName evidence="9">Amino-acid acetyltransferase</fullName>
            <ecNumber evidence="9">2.3.1.1</ecNumber>
        </recommendedName>
        <alternativeName>
            <fullName evidence="9">N-acetylglutamate synthase</fullName>
            <shortName evidence="9">AGSase</shortName>
        </alternativeName>
    </domain>
    <component>
        <recommendedName>
            <fullName evidence="9">Arginine biosynthesis bifunctional protein ArgJ alpha chain</fullName>
        </recommendedName>
    </component>
    <component>
        <recommendedName>
            <fullName evidence="9">Arginine biosynthesis bifunctional protein ArgJ beta chain</fullName>
        </recommendedName>
    </component>
</protein>
<dbReference type="PANTHER" id="PTHR23100:SF0">
    <property type="entry name" value="ARGININE BIOSYNTHESIS BIFUNCTIONAL PROTEIN ARGJ, MITOCHONDRIAL"/>
    <property type="match status" value="1"/>
</dbReference>
<accession>A0A0B5FPE9</accession>
<dbReference type="NCBIfam" id="TIGR00120">
    <property type="entry name" value="ArgJ"/>
    <property type="match status" value="1"/>
</dbReference>
<evidence type="ECO:0000256" key="6">
    <source>
        <dbReference type="ARBA" id="ARBA00022813"/>
    </source>
</evidence>
<feature type="binding site" evidence="9">
    <location>
        <position position="271"/>
    </location>
    <ligand>
        <name>substrate</name>
    </ligand>
</feature>
<dbReference type="NCBIfam" id="NF003802">
    <property type="entry name" value="PRK05388.1"/>
    <property type="match status" value="1"/>
</dbReference>
<dbReference type="Pfam" id="PF01960">
    <property type="entry name" value="ArgJ"/>
    <property type="match status" value="1"/>
</dbReference>
<evidence type="ECO:0000313" key="10">
    <source>
        <dbReference type="EMBL" id="AJF05970.1"/>
    </source>
</evidence>
<evidence type="ECO:0000256" key="5">
    <source>
        <dbReference type="ARBA" id="ARBA00022679"/>
    </source>
</evidence>
<keyword evidence="3 9" id="KW-0055">Arginine biosynthesis</keyword>
<feature type="active site" description="Nucleophile" evidence="9">
    <location>
        <position position="185"/>
    </location>
</feature>
<keyword evidence="11" id="KW-1185">Reference proteome</keyword>
<comment type="pathway">
    <text evidence="9">Amino-acid biosynthesis; L-arginine biosynthesis; N(2)-acetyl-L-ornithine from L-glutamate: step 1/4.</text>
</comment>
<evidence type="ECO:0000256" key="1">
    <source>
        <dbReference type="ARBA" id="ARBA00006774"/>
    </source>
</evidence>
<dbReference type="EMBL" id="CP010311">
    <property type="protein sequence ID" value="AJF05970.1"/>
    <property type="molecule type" value="Genomic_DNA"/>
</dbReference>
<dbReference type="FunFam" id="3.60.70.12:FF:000001">
    <property type="entry name" value="Arginine biosynthesis bifunctional protein ArgJ, chloroplastic"/>
    <property type="match status" value="1"/>
</dbReference>
<feature type="chain" id="PRO_5023569654" description="Arginine biosynthesis bifunctional protein ArgJ alpha chain" evidence="9">
    <location>
        <begin position="1"/>
        <end position="184"/>
    </location>
</feature>
<dbReference type="OrthoDB" id="9804242at2"/>
<keyword evidence="9" id="KW-0963">Cytoplasm</keyword>
<dbReference type="Gene3D" id="3.10.20.340">
    <property type="entry name" value="ArgJ beta chain, C-terminal domain"/>
    <property type="match status" value="1"/>
</dbReference>
<keyword evidence="7 9" id="KW-0012">Acyltransferase</keyword>
<feature type="site" description="Involved in the stabilization of negative charge on the oxyanion by the formation of the oxyanion hole" evidence="9">
    <location>
        <position position="112"/>
    </location>
</feature>
<keyword evidence="4 9" id="KW-0028">Amino-acid biosynthesis</keyword>
<feature type="site" description="Cleavage; by autolysis" evidence="9">
    <location>
        <begin position="184"/>
        <end position="185"/>
    </location>
</feature>
<dbReference type="EC" id="2.3.1.1" evidence="9"/>
<gene>
    <name evidence="9" type="primary">argJ</name>
    <name evidence="10" type="ORF">GSUB_04500</name>
</gene>
<dbReference type="HOGENOM" id="CLU_027172_1_0_7"/>
<keyword evidence="6 9" id="KW-0068">Autocatalytic cleavage</keyword>
<evidence type="ECO:0000256" key="7">
    <source>
        <dbReference type="ARBA" id="ARBA00023315"/>
    </source>
</evidence>
<dbReference type="PANTHER" id="PTHR23100">
    <property type="entry name" value="ARGININE BIOSYNTHESIS BIFUNCTIONAL PROTEIN ARGJ"/>
    <property type="match status" value="1"/>
</dbReference>
<evidence type="ECO:0000313" key="11">
    <source>
        <dbReference type="Proteomes" id="UP000035036"/>
    </source>
</evidence>
<evidence type="ECO:0000256" key="2">
    <source>
        <dbReference type="ARBA" id="ARBA00011475"/>
    </source>
</evidence>
<comment type="pathway">
    <text evidence="9">Amino-acid biosynthesis; L-arginine biosynthesis; L-ornithine and N-acetyl-L-glutamate from L-glutamate and N(2)-acetyl-L-ornithine (cyclic): step 1/1.</text>
</comment>
<comment type="subunit">
    <text evidence="2 9">Heterotetramer of two alpha and two beta chains.</text>
</comment>
<dbReference type="InterPro" id="IPR002813">
    <property type="entry name" value="Arg_biosynth_ArgJ"/>
</dbReference>
<dbReference type="Gene3D" id="3.60.70.12">
    <property type="entry name" value="L-amino peptidase D-ALA esterase/amidase"/>
    <property type="match status" value="1"/>
</dbReference>
<feature type="chain" id="PRO_5023569653" description="Arginine biosynthesis bifunctional protein ArgJ beta chain" evidence="9">
    <location>
        <begin position="185"/>
        <end position="399"/>
    </location>
</feature>
<comment type="catalytic activity">
    <reaction evidence="9">
        <text>L-glutamate + acetyl-CoA = N-acetyl-L-glutamate + CoA + H(+)</text>
        <dbReference type="Rhea" id="RHEA:24292"/>
        <dbReference type="ChEBI" id="CHEBI:15378"/>
        <dbReference type="ChEBI" id="CHEBI:29985"/>
        <dbReference type="ChEBI" id="CHEBI:44337"/>
        <dbReference type="ChEBI" id="CHEBI:57287"/>
        <dbReference type="ChEBI" id="CHEBI:57288"/>
        <dbReference type="EC" id="2.3.1.1"/>
    </reaction>
</comment>
<dbReference type="GO" id="GO:0004358">
    <property type="term" value="F:L-glutamate N-acetyltransferase activity, acting on acetyl-L-ornithine as donor"/>
    <property type="evidence" value="ECO:0007669"/>
    <property type="project" value="UniProtKB-UniRule"/>
</dbReference>
<dbReference type="KEGG" id="gsb:GSUB_04500"/>
<sequence>MSEQKPPRVKGYKFASRSAGLKKSGRPDLALIFSEVPARCAGVFTTNKVVAAPVVVSAPKVRAGQCQAVLINSGNANACTGQQGLSDALRCGELAAAALGLPEDLVVVASTGVIGQNLPMIKFEQHIGLLPGELEAGGAPGVAEAMRTTDAFAKISWREGEVAGKLYRILGLAKGAGMIHPNMATMLAYVVTDALVSPELLDETLRWCVNRSFNAITVDGDTSTNDMVLILSNGQAETEEIFPGTPQAQDFQQKLLEVLTELAKMIVRDGEGATKVVQISVRGAQDSVQAQTVARSVATSSLVKTAFFGEDANWGRIIAAVGYSGAEVDPDRISIYFDDVEVVKSGLGTGPEQEALATDVLKKPEFTVHIDLALGDGEGVYYTSDLTYDYVRINADYRT</sequence>
<dbReference type="AlphaFoldDB" id="A0A0B5FPE9"/>
<dbReference type="FunFam" id="3.10.20.340:FF:000001">
    <property type="entry name" value="Arginine biosynthesis bifunctional protein ArgJ, chloroplastic"/>
    <property type="match status" value="1"/>
</dbReference>
<comment type="catalytic activity">
    <reaction evidence="8 9">
        <text>N(2)-acetyl-L-ornithine + L-glutamate = N-acetyl-L-glutamate + L-ornithine</text>
        <dbReference type="Rhea" id="RHEA:15349"/>
        <dbReference type="ChEBI" id="CHEBI:29985"/>
        <dbReference type="ChEBI" id="CHEBI:44337"/>
        <dbReference type="ChEBI" id="CHEBI:46911"/>
        <dbReference type="ChEBI" id="CHEBI:57805"/>
        <dbReference type="EC" id="2.3.1.35"/>
    </reaction>
</comment>
<keyword evidence="5 9" id="KW-0808">Transferase</keyword>
<evidence type="ECO:0000256" key="8">
    <source>
        <dbReference type="ARBA" id="ARBA00049439"/>
    </source>
</evidence>
<dbReference type="HAMAP" id="MF_01106">
    <property type="entry name" value="ArgJ"/>
    <property type="match status" value="1"/>
</dbReference>
<dbReference type="SUPFAM" id="SSF56266">
    <property type="entry name" value="DmpA/ArgJ-like"/>
    <property type="match status" value="1"/>
</dbReference>
<dbReference type="EC" id="2.3.1.35" evidence="9"/>
<dbReference type="GO" id="GO:0006526">
    <property type="term" value="P:L-arginine biosynthetic process"/>
    <property type="evidence" value="ECO:0007669"/>
    <property type="project" value="UniProtKB-UniRule"/>
</dbReference>
<feature type="site" description="Involved in the stabilization of negative charge on the oxyanion by the formation of the oxyanion hole" evidence="9">
    <location>
        <position position="111"/>
    </location>
</feature>
<comment type="function">
    <text evidence="9">Catalyzes two activities which are involved in the cyclic version of arginine biosynthesis: the synthesis of N-acetylglutamate from glutamate and acetyl-CoA as the acetyl donor, and of ornithine by transacetylation between N(2)-acetylornithine and glutamate.</text>
</comment>
<feature type="binding site" evidence="9">
    <location>
        <position position="399"/>
    </location>
    <ligand>
        <name>substrate</name>
    </ligand>
</feature>
<organism evidence="10 11">
    <name type="scientific">Geoalkalibacter subterraneus</name>
    <dbReference type="NCBI Taxonomy" id="483547"/>
    <lineage>
        <taxon>Bacteria</taxon>
        <taxon>Pseudomonadati</taxon>
        <taxon>Thermodesulfobacteriota</taxon>
        <taxon>Desulfuromonadia</taxon>
        <taxon>Desulfuromonadales</taxon>
        <taxon>Geoalkalibacteraceae</taxon>
        <taxon>Geoalkalibacter</taxon>
    </lineage>
</organism>
<dbReference type="InterPro" id="IPR016117">
    <property type="entry name" value="ArgJ-like_dom_sf"/>
</dbReference>
<reference evidence="10 11" key="1">
    <citation type="journal article" date="2015" name="Genome Announc.">
        <title>Genomes of Geoalkalibacter ferrihydriticus Z-0531T and Geoalkalibacter subterraneus Red1T, Two Haloalkaliphilic Metal-Reducing Deltaproteobacteria.</title>
        <authorList>
            <person name="Badalamenti J.P."/>
            <person name="Krajmalnik-Brown R."/>
            <person name="Torres C.I."/>
            <person name="Bond D.R."/>
        </authorList>
    </citation>
    <scope>NUCLEOTIDE SEQUENCE [LARGE SCALE GENOMIC DNA]</scope>
    <source>
        <strain evidence="10 11">Red1</strain>
    </source>
</reference>
<dbReference type="CDD" id="cd02152">
    <property type="entry name" value="OAT"/>
    <property type="match status" value="1"/>
</dbReference>
<dbReference type="GO" id="GO:0004042">
    <property type="term" value="F:L-glutamate N-acetyltransferase activity"/>
    <property type="evidence" value="ECO:0007669"/>
    <property type="project" value="UniProtKB-UniRule"/>
</dbReference>
<feature type="binding site" evidence="9">
    <location>
        <position position="394"/>
    </location>
    <ligand>
        <name>substrate</name>
    </ligand>
</feature>
<dbReference type="InterPro" id="IPR042195">
    <property type="entry name" value="ArgJ_beta_C"/>
</dbReference>
<evidence type="ECO:0000256" key="9">
    <source>
        <dbReference type="HAMAP-Rule" id="MF_01106"/>
    </source>
</evidence>
<feature type="binding site" evidence="9">
    <location>
        <position position="185"/>
    </location>
    <ligand>
        <name>substrate</name>
    </ligand>
</feature>
<proteinExistence type="inferred from homology"/>
<dbReference type="RefSeq" id="WP_040199405.1">
    <property type="nucleotide sequence ID" value="NZ_CP010311.1"/>
</dbReference>